<name>A0A135L509_9BACI</name>
<dbReference type="GO" id="GO:0046872">
    <property type="term" value="F:metal ion binding"/>
    <property type="evidence" value="ECO:0007669"/>
    <property type="project" value="UniProtKB-KW"/>
</dbReference>
<keyword evidence="4" id="KW-0479">Metal-binding</keyword>
<keyword evidence="5" id="KW-0460">Magnesium</keyword>
<comment type="similarity">
    <text evidence="2 6">Belongs to the FPP/GGPP synthase family.</text>
</comment>
<evidence type="ECO:0000256" key="3">
    <source>
        <dbReference type="ARBA" id="ARBA00022679"/>
    </source>
</evidence>
<protein>
    <submittedName>
        <fullName evidence="7">Polyprenyl synthetase</fullName>
    </submittedName>
</protein>
<dbReference type="SUPFAM" id="SSF48576">
    <property type="entry name" value="Terpenoid synthases"/>
    <property type="match status" value="1"/>
</dbReference>
<proteinExistence type="inferred from homology"/>
<evidence type="ECO:0000313" key="7">
    <source>
        <dbReference type="EMBL" id="KXG43953.1"/>
    </source>
</evidence>
<keyword evidence="3 6" id="KW-0808">Transferase</keyword>
<dbReference type="CDD" id="cd00867">
    <property type="entry name" value="Trans_IPPS"/>
    <property type="match status" value="1"/>
</dbReference>
<dbReference type="PANTHER" id="PTHR12001:SF69">
    <property type="entry name" value="ALL TRANS-POLYPRENYL-DIPHOSPHATE SYNTHASE PDSS1"/>
    <property type="match status" value="1"/>
</dbReference>
<dbReference type="Pfam" id="PF00348">
    <property type="entry name" value="polyprenyl_synt"/>
    <property type="match status" value="1"/>
</dbReference>
<dbReference type="Proteomes" id="UP000070352">
    <property type="component" value="Unassembled WGS sequence"/>
</dbReference>
<dbReference type="RefSeq" id="WP_068725094.1">
    <property type="nucleotide sequence ID" value="NZ_LSKU01000001.1"/>
</dbReference>
<organism evidence="7 8">
    <name type="scientific">Tepidibacillus decaturensis</name>
    <dbReference type="NCBI Taxonomy" id="1413211"/>
    <lineage>
        <taxon>Bacteria</taxon>
        <taxon>Bacillati</taxon>
        <taxon>Bacillota</taxon>
        <taxon>Bacilli</taxon>
        <taxon>Bacillales</taxon>
        <taxon>Bacillaceae</taxon>
        <taxon>Tepidibacillus</taxon>
    </lineage>
</organism>
<dbReference type="SFLD" id="SFLDS00005">
    <property type="entry name" value="Isoprenoid_Synthase_Type_I"/>
    <property type="match status" value="1"/>
</dbReference>
<keyword evidence="8" id="KW-1185">Reference proteome</keyword>
<comment type="caution">
    <text evidence="7">The sequence shown here is derived from an EMBL/GenBank/DDBJ whole genome shotgun (WGS) entry which is preliminary data.</text>
</comment>
<dbReference type="GO" id="GO:0008299">
    <property type="term" value="P:isoprenoid biosynthetic process"/>
    <property type="evidence" value="ECO:0007669"/>
    <property type="project" value="InterPro"/>
</dbReference>
<gene>
    <name evidence="7" type="ORF">U473_07985</name>
</gene>
<dbReference type="EMBL" id="LSKU01000001">
    <property type="protein sequence ID" value="KXG43953.1"/>
    <property type="molecule type" value="Genomic_DNA"/>
</dbReference>
<dbReference type="AlphaFoldDB" id="A0A135L509"/>
<sequence>MSETTTLIEESMLISIKEHFKLEDLKETAINFVTFKKQYGFPFGELTILHYQMFGGNSEDIYKAAAAVELAILSLDIFDDLQDQDNHSMPWQQISNPIAMNIATGFLILSIKTLQQTSFALSSKLKAIHCLTNQVLKAVNGQHQDLVNAIDIEEDYLQMIGQKSGSLIAAACLVGTALATDFFHDIVQEYAEKIGISVQIRNDMKDLFLWDEKSDLINKKKTLPILYLLQKEEPRLQILKDYFSEMIEKENLLKKKTEIQTIIEESGVIEYTSVIMRVYQLEAKEKIESLNIEKEWKDQLLARL</sequence>
<dbReference type="InterPro" id="IPR000092">
    <property type="entry name" value="Polyprenyl_synt"/>
</dbReference>
<evidence type="ECO:0000256" key="1">
    <source>
        <dbReference type="ARBA" id="ARBA00001946"/>
    </source>
</evidence>
<evidence type="ECO:0000256" key="5">
    <source>
        <dbReference type="ARBA" id="ARBA00022842"/>
    </source>
</evidence>
<dbReference type="PANTHER" id="PTHR12001">
    <property type="entry name" value="GERANYLGERANYL PYROPHOSPHATE SYNTHASE"/>
    <property type="match status" value="1"/>
</dbReference>
<dbReference type="OrthoDB" id="1792811at2"/>
<comment type="cofactor">
    <cofactor evidence="1">
        <name>Mg(2+)</name>
        <dbReference type="ChEBI" id="CHEBI:18420"/>
    </cofactor>
</comment>
<dbReference type="STRING" id="1413211.U473_07985"/>
<dbReference type="GO" id="GO:0004659">
    <property type="term" value="F:prenyltransferase activity"/>
    <property type="evidence" value="ECO:0007669"/>
    <property type="project" value="InterPro"/>
</dbReference>
<evidence type="ECO:0000256" key="4">
    <source>
        <dbReference type="ARBA" id="ARBA00022723"/>
    </source>
</evidence>
<dbReference type="InterPro" id="IPR033965">
    <property type="entry name" value="ComQ"/>
</dbReference>
<dbReference type="InterPro" id="IPR008949">
    <property type="entry name" value="Isoprenoid_synthase_dom_sf"/>
</dbReference>
<reference evidence="7 8" key="1">
    <citation type="submission" date="2016-02" db="EMBL/GenBank/DDBJ databases">
        <title>Draft Genome for Tepidibacillus decaturensis nov. sp. Strain Z9, an Anaerobic, Moderately Thermophilic and Heterotrophic Bacterium from Deep Subsurface of the Illinois Basin, USA.</title>
        <authorList>
            <person name="Dong Y."/>
            <person name="Chang J.Y."/>
            <person name="Sanford R."/>
            <person name="Fouke B.W."/>
        </authorList>
    </citation>
    <scope>NUCLEOTIDE SEQUENCE [LARGE SCALE GENOMIC DNA]</scope>
    <source>
        <strain evidence="7 8">Z9</strain>
    </source>
</reference>
<dbReference type="Gene3D" id="1.10.600.10">
    <property type="entry name" value="Farnesyl Diphosphate Synthase"/>
    <property type="match status" value="1"/>
</dbReference>
<evidence type="ECO:0000313" key="8">
    <source>
        <dbReference type="Proteomes" id="UP000070352"/>
    </source>
</evidence>
<accession>A0A135L509</accession>
<dbReference type="SFLD" id="SFLDG01211">
    <property type="entry name" value="Competence_Regulatory_Protein"/>
    <property type="match status" value="1"/>
</dbReference>
<evidence type="ECO:0000256" key="6">
    <source>
        <dbReference type="RuleBase" id="RU004466"/>
    </source>
</evidence>
<evidence type="ECO:0000256" key="2">
    <source>
        <dbReference type="ARBA" id="ARBA00006706"/>
    </source>
</evidence>